<comment type="caution">
    <text evidence="2">The sequence shown here is derived from an EMBL/GenBank/DDBJ whole genome shotgun (WGS) entry which is preliminary data.</text>
</comment>
<organism evidence="2 3">
    <name type="scientific">Anguilla anguilla</name>
    <name type="common">European freshwater eel</name>
    <name type="synonym">Muraena anguilla</name>
    <dbReference type="NCBI Taxonomy" id="7936"/>
    <lineage>
        <taxon>Eukaryota</taxon>
        <taxon>Metazoa</taxon>
        <taxon>Chordata</taxon>
        <taxon>Craniata</taxon>
        <taxon>Vertebrata</taxon>
        <taxon>Euteleostomi</taxon>
        <taxon>Actinopterygii</taxon>
        <taxon>Neopterygii</taxon>
        <taxon>Teleostei</taxon>
        <taxon>Anguilliformes</taxon>
        <taxon>Anguillidae</taxon>
        <taxon>Anguilla</taxon>
    </lineage>
</organism>
<protein>
    <submittedName>
        <fullName evidence="2">Uncharacterized protein</fullName>
    </submittedName>
</protein>
<dbReference type="Proteomes" id="UP001044222">
    <property type="component" value="Chromosome 7"/>
</dbReference>
<name>A0A9D3RWR3_ANGAN</name>
<sequence length="302" mass="34200">MGLQRAGRALCGRPVSPAAALLASARRRLCGEAPRRAKASLLNRAAEKRKPGAQRLHCSAAGSPADVYMKANVPPEPSAPSPHRPGPFWKAGERGGMMKMMVHFLLGLLILRVSVAAPSRQTRQEELDTYDSANYDVDLDNLNLENHDIYDYDDELTIDEPQIEIGTLAPMVDGYQAPAASLEEEEEEEEEEEVEQEEEEDQEEEEEYREEEDVEEVDVEEEEEEEVEEEEEEQEVGQEEEEEEQEGEEDVWKEEEEEEEEKVEEWEVEEEEEVPLRPQPPRATGSPVIPGVLMGPDTQKGQ</sequence>
<reference evidence="2" key="1">
    <citation type="submission" date="2021-01" db="EMBL/GenBank/DDBJ databases">
        <title>A chromosome-scale assembly of European eel, Anguilla anguilla.</title>
        <authorList>
            <person name="Henkel C."/>
            <person name="Jong-Raadsen S.A."/>
            <person name="Dufour S."/>
            <person name="Weltzien F.-A."/>
            <person name="Palstra A.P."/>
            <person name="Pelster B."/>
            <person name="Spaink H.P."/>
            <person name="Van Den Thillart G.E."/>
            <person name="Jansen H."/>
            <person name="Zahm M."/>
            <person name="Klopp C."/>
            <person name="Cedric C."/>
            <person name="Louis A."/>
            <person name="Berthelot C."/>
            <person name="Parey E."/>
            <person name="Roest Crollius H."/>
            <person name="Montfort J."/>
            <person name="Robinson-Rechavi M."/>
            <person name="Bucao C."/>
            <person name="Bouchez O."/>
            <person name="Gislard M."/>
            <person name="Lluch J."/>
            <person name="Milhes M."/>
            <person name="Lampietro C."/>
            <person name="Lopez Roques C."/>
            <person name="Donnadieu C."/>
            <person name="Braasch I."/>
            <person name="Desvignes T."/>
            <person name="Postlethwait J."/>
            <person name="Bobe J."/>
            <person name="Guiguen Y."/>
            <person name="Dirks R."/>
        </authorList>
    </citation>
    <scope>NUCLEOTIDE SEQUENCE</scope>
    <source>
        <strain evidence="2">Tag_6206</strain>
        <tissue evidence="2">Liver</tissue>
    </source>
</reference>
<evidence type="ECO:0000313" key="3">
    <source>
        <dbReference type="Proteomes" id="UP001044222"/>
    </source>
</evidence>
<proteinExistence type="predicted"/>
<dbReference type="AlphaFoldDB" id="A0A9D3RWR3"/>
<feature type="compositionally biased region" description="Acidic residues" evidence="1">
    <location>
        <begin position="182"/>
        <end position="273"/>
    </location>
</feature>
<keyword evidence="3" id="KW-1185">Reference proteome</keyword>
<evidence type="ECO:0000313" key="2">
    <source>
        <dbReference type="EMBL" id="KAG5845985.1"/>
    </source>
</evidence>
<gene>
    <name evidence="2" type="ORF">ANANG_G00144950</name>
</gene>
<dbReference type="EMBL" id="JAFIRN010000007">
    <property type="protein sequence ID" value="KAG5845985.1"/>
    <property type="molecule type" value="Genomic_DNA"/>
</dbReference>
<feature type="region of interest" description="Disordered" evidence="1">
    <location>
        <begin position="178"/>
        <end position="302"/>
    </location>
</feature>
<accession>A0A9D3RWR3</accession>
<evidence type="ECO:0000256" key="1">
    <source>
        <dbReference type="SAM" id="MobiDB-lite"/>
    </source>
</evidence>